<feature type="compositionally biased region" description="Basic and acidic residues" evidence="1">
    <location>
        <begin position="114"/>
        <end position="130"/>
    </location>
</feature>
<keyword evidence="4" id="KW-1185">Reference proteome</keyword>
<feature type="region of interest" description="Disordered" evidence="1">
    <location>
        <begin position="109"/>
        <end position="130"/>
    </location>
</feature>
<evidence type="ECO:0000313" key="3">
    <source>
        <dbReference type="EMBL" id="GAA4567700.1"/>
    </source>
</evidence>
<dbReference type="Proteomes" id="UP001500307">
    <property type="component" value="Unassembled WGS sequence"/>
</dbReference>
<reference evidence="4" key="1">
    <citation type="journal article" date="2019" name="Int. J. Syst. Evol. Microbiol.">
        <title>The Global Catalogue of Microorganisms (GCM) 10K type strain sequencing project: providing services to taxonomists for standard genome sequencing and annotation.</title>
        <authorList>
            <consortium name="The Broad Institute Genomics Platform"/>
            <consortium name="The Broad Institute Genome Sequencing Center for Infectious Disease"/>
            <person name="Wu L."/>
            <person name="Ma J."/>
        </authorList>
    </citation>
    <scope>NUCLEOTIDE SEQUENCE [LARGE SCALE GENOMIC DNA]</scope>
    <source>
        <strain evidence="4">JCM 3175</strain>
    </source>
</reference>
<proteinExistence type="predicted"/>
<gene>
    <name evidence="3" type="ORF">GCM10023176_20510</name>
</gene>
<protein>
    <recommendedName>
        <fullName evidence="2">Knr4/Smi1-like domain-containing protein</fullName>
    </recommendedName>
</protein>
<dbReference type="SMART" id="SM00860">
    <property type="entry name" value="SMI1_KNR4"/>
    <property type="match status" value="1"/>
</dbReference>
<feature type="domain" description="Knr4/Smi1-like" evidence="2">
    <location>
        <begin position="43"/>
        <end position="206"/>
    </location>
</feature>
<dbReference type="Pfam" id="PF09346">
    <property type="entry name" value="SMI1_KNR4"/>
    <property type="match status" value="1"/>
</dbReference>
<dbReference type="InterPro" id="IPR018958">
    <property type="entry name" value="Knr4/Smi1-like_dom"/>
</dbReference>
<sequence length="237" mass="26912">MRLRLPGVETDWHAVRERTLRVRAALTGRIRFDFSRTPSPLTPLTERELAEAEQQLGVVMPDGYRQFLLYVDSGGTGPVTMRRLSRGPGGWAWENDRETELAALATPFPDQDSYEDRWEEHEAAQPPRSDETAWAAWNQRGDALHQAQTAGAVYLSDDGCGFHTLLVCSGAERGNVWFDRRATSDDIVPLRNRDDTHASFTDFYLDWLDAAEQALAAKRGRVRRYEVRAPIYEGRFG</sequence>
<evidence type="ECO:0000313" key="4">
    <source>
        <dbReference type="Proteomes" id="UP001500307"/>
    </source>
</evidence>
<dbReference type="Gene3D" id="3.40.1580.10">
    <property type="entry name" value="SMI1/KNR4-like"/>
    <property type="match status" value="1"/>
</dbReference>
<organism evidence="3 4">
    <name type="scientific">Micromonospora coerulea</name>
    <dbReference type="NCBI Taxonomy" id="47856"/>
    <lineage>
        <taxon>Bacteria</taxon>
        <taxon>Bacillati</taxon>
        <taxon>Actinomycetota</taxon>
        <taxon>Actinomycetes</taxon>
        <taxon>Micromonosporales</taxon>
        <taxon>Micromonosporaceae</taxon>
        <taxon>Micromonospora</taxon>
    </lineage>
</organism>
<name>A0ABP8SFT5_9ACTN</name>
<dbReference type="EMBL" id="BAABGU010000009">
    <property type="protein sequence ID" value="GAA4567700.1"/>
    <property type="molecule type" value="Genomic_DNA"/>
</dbReference>
<dbReference type="SUPFAM" id="SSF160631">
    <property type="entry name" value="SMI1/KNR4-like"/>
    <property type="match status" value="1"/>
</dbReference>
<accession>A0ABP8SFT5</accession>
<evidence type="ECO:0000259" key="2">
    <source>
        <dbReference type="SMART" id="SM00860"/>
    </source>
</evidence>
<dbReference type="InterPro" id="IPR037883">
    <property type="entry name" value="Knr4/Smi1-like_sf"/>
</dbReference>
<comment type="caution">
    <text evidence="3">The sequence shown here is derived from an EMBL/GenBank/DDBJ whole genome shotgun (WGS) entry which is preliminary data.</text>
</comment>
<evidence type="ECO:0000256" key="1">
    <source>
        <dbReference type="SAM" id="MobiDB-lite"/>
    </source>
</evidence>